<dbReference type="PROSITE" id="PS00217">
    <property type="entry name" value="SUGAR_TRANSPORT_2"/>
    <property type="match status" value="1"/>
</dbReference>
<feature type="transmembrane region" description="Helical" evidence="9">
    <location>
        <begin position="406"/>
        <end position="422"/>
    </location>
</feature>
<evidence type="ECO:0000313" key="11">
    <source>
        <dbReference type="EMBL" id="KZE18781.1"/>
    </source>
</evidence>
<evidence type="ECO:0000259" key="10">
    <source>
        <dbReference type="PROSITE" id="PS50850"/>
    </source>
</evidence>
<dbReference type="InterPro" id="IPR047984">
    <property type="entry name" value="XylE-like"/>
</dbReference>
<comment type="similarity">
    <text evidence="2 8">Belongs to the major facilitator superfamily. Sugar transporter (TC 2.A.1.1) family.</text>
</comment>
<feature type="transmembrane region" description="Helical" evidence="9">
    <location>
        <begin position="141"/>
        <end position="163"/>
    </location>
</feature>
<dbReference type="PANTHER" id="PTHR48023">
    <property type="entry name" value="D-XYLOSE-PROTON SYMPORTER-LIKE 2"/>
    <property type="match status" value="1"/>
</dbReference>
<feature type="transmembrane region" description="Helical" evidence="9">
    <location>
        <begin position="183"/>
        <end position="202"/>
    </location>
</feature>
<reference evidence="12" key="1">
    <citation type="submission" date="2016-01" db="EMBL/GenBank/DDBJ databases">
        <title>Draft genome of Chromobacterium sp. F49.</title>
        <authorList>
            <person name="Hong K.W."/>
        </authorList>
    </citation>
    <scope>NUCLEOTIDE SEQUENCE [LARGE SCALE GENOMIC DNA]</scope>
    <source>
        <strain evidence="12">CN3</strain>
    </source>
</reference>
<feature type="transmembrane region" description="Helical" evidence="9">
    <location>
        <begin position="12"/>
        <end position="31"/>
    </location>
</feature>
<dbReference type="InterPro" id="IPR003663">
    <property type="entry name" value="Sugar/inositol_transpt"/>
</dbReference>
<feature type="transmembrane region" description="Helical" evidence="9">
    <location>
        <begin position="51"/>
        <end position="71"/>
    </location>
</feature>
<dbReference type="EMBL" id="LQQO01000001">
    <property type="protein sequence ID" value="KZE18781.1"/>
    <property type="molecule type" value="Genomic_DNA"/>
</dbReference>
<evidence type="ECO:0000256" key="5">
    <source>
        <dbReference type="ARBA" id="ARBA00022692"/>
    </source>
</evidence>
<evidence type="ECO:0000256" key="1">
    <source>
        <dbReference type="ARBA" id="ARBA00004651"/>
    </source>
</evidence>
<evidence type="ECO:0000256" key="8">
    <source>
        <dbReference type="RuleBase" id="RU003346"/>
    </source>
</evidence>
<evidence type="ECO:0000256" key="2">
    <source>
        <dbReference type="ARBA" id="ARBA00010992"/>
    </source>
</evidence>
<dbReference type="PANTHER" id="PTHR48023:SF4">
    <property type="entry name" value="D-XYLOSE-PROTON SYMPORTER-LIKE 2"/>
    <property type="match status" value="1"/>
</dbReference>
<keyword evidence="5 9" id="KW-0812">Transmembrane</keyword>
<feature type="transmembrane region" description="Helical" evidence="9">
    <location>
        <begin position="83"/>
        <end position="100"/>
    </location>
</feature>
<feature type="domain" description="Major facilitator superfamily (MFS) profile" evidence="10">
    <location>
        <begin position="17"/>
        <end position="460"/>
    </location>
</feature>
<evidence type="ECO:0000256" key="6">
    <source>
        <dbReference type="ARBA" id="ARBA00022989"/>
    </source>
</evidence>
<feature type="transmembrane region" description="Helical" evidence="9">
    <location>
        <begin position="306"/>
        <end position="323"/>
    </location>
</feature>
<dbReference type="InterPro" id="IPR050820">
    <property type="entry name" value="MFS_Sugar_Transporter"/>
</dbReference>
<organism evidence="11 12">
    <name type="scientific">Sphingomonas hankookensis</name>
    <dbReference type="NCBI Taxonomy" id="563996"/>
    <lineage>
        <taxon>Bacteria</taxon>
        <taxon>Pseudomonadati</taxon>
        <taxon>Pseudomonadota</taxon>
        <taxon>Alphaproteobacteria</taxon>
        <taxon>Sphingomonadales</taxon>
        <taxon>Sphingomonadaceae</taxon>
        <taxon>Sphingomonas</taxon>
    </lineage>
</organism>
<dbReference type="InterPro" id="IPR020846">
    <property type="entry name" value="MFS_dom"/>
</dbReference>
<keyword evidence="4" id="KW-1003">Cell membrane</keyword>
<feature type="transmembrane region" description="Helical" evidence="9">
    <location>
        <begin position="428"/>
        <end position="452"/>
    </location>
</feature>
<comment type="subcellular location">
    <subcellularLocation>
        <location evidence="1">Cell membrane</location>
        <topology evidence="1">Multi-pass membrane protein</topology>
    </subcellularLocation>
</comment>
<dbReference type="PROSITE" id="PS50850">
    <property type="entry name" value="MFS"/>
    <property type="match status" value="1"/>
</dbReference>
<dbReference type="PRINTS" id="PR00171">
    <property type="entry name" value="SUGRTRNSPORT"/>
</dbReference>
<keyword evidence="3 8" id="KW-0813">Transport</keyword>
<evidence type="ECO:0000256" key="4">
    <source>
        <dbReference type="ARBA" id="ARBA00022475"/>
    </source>
</evidence>
<feature type="transmembrane region" description="Helical" evidence="9">
    <location>
        <begin position="264"/>
        <end position="286"/>
    </location>
</feature>
<evidence type="ECO:0000313" key="12">
    <source>
        <dbReference type="Proteomes" id="UP000076609"/>
    </source>
</evidence>
<dbReference type="InterPro" id="IPR005828">
    <property type="entry name" value="MFS_sugar_transport-like"/>
</dbReference>
<keyword evidence="7 9" id="KW-0472">Membrane</keyword>
<comment type="caution">
    <text evidence="11">The sequence shown here is derived from an EMBL/GenBank/DDBJ whole genome shotgun (WGS) entry which is preliminary data.</text>
</comment>
<proteinExistence type="inferred from homology"/>
<dbReference type="CDD" id="cd17359">
    <property type="entry name" value="MFS_XylE_like"/>
    <property type="match status" value="1"/>
</dbReference>
<evidence type="ECO:0000256" key="3">
    <source>
        <dbReference type="ARBA" id="ARBA00022448"/>
    </source>
</evidence>
<protein>
    <submittedName>
        <fullName evidence="11">MFS transporter</fullName>
    </submittedName>
</protein>
<feature type="transmembrane region" description="Helical" evidence="9">
    <location>
        <begin position="370"/>
        <end position="394"/>
    </location>
</feature>
<gene>
    <name evidence="11" type="ORF">AVT10_01695</name>
</gene>
<dbReference type="Proteomes" id="UP000076609">
    <property type="component" value="Unassembled WGS sequence"/>
</dbReference>
<keyword evidence="12" id="KW-1185">Reference proteome</keyword>
<accession>A0ABR5YGG2</accession>
<sequence length="469" mass="50515">MTEASGERVNIALVIAIVAVATIGGLLFGYDSGAVNGTQEGLKSAFGLSEAGLGFTVGSLLIGCFVGAFLAGKLADAMGRRKVMMLAAILFLVGALVQGFSHVQLLFVVARFMGGMAVGAASVLSPAYISEVAPANIRGRMTTIQQIMIITGLTAAFVVNYYLAAAAGASTEIWWGGYEAWRWMYWMQAIPAAVFLVALLFIPESPRYLVQKGRLDEARIVLTRLFGPAAAAVKIRDIEASFSKDHRPQLRDIMDPVKGGIRPIVWAGFVLAVFQQLVGINVIFYYGATLWQLAGFTEDQSLQINILSGVVSIAACFVTIALVDRIGRKPLLLIGSAGMAVTLWALVYCFHNGTLDAAGKLQLSAELGTLALWAANLYVVFFNVSWGPIMWVMLGEMFPNQMRGSALAICGFAQWFANYLIAQSFPVMAAGLGLTITYSFYGICAVISFFLVQKFIHETKGKELEDMQG</sequence>
<dbReference type="InterPro" id="IPR005829">
    <property type="entry name" value="Sugar_transporter_CS"/>
</dbReference>
<name>A0ABR5YGG2_9SPHN</name>
<dbReference type="Pfam" id="PF00083">
    <property type="entry name" value="Sugar_tr"/>
    <property type="match status" value="1"/>
</dbReference>
<feature type="transmembrane region" description="Helical" evidence="9">
    <location>
        <begin position="330"/>
        <end position="350"/>
    </location>
</feature>
<dbReference type="InterPro" id="IPR036259">
    <property type="entry name" value="MFS_trans_sf"/>
</dbReference>
<dbReference type="PROSITE" id="PS00216">
    <property type="entry name" value="SUGAR_TRANSPORT_1"/>
    <property type="match status" value="2"/>
</dbReference>
<feature type="transmembrane region" description="Helical" evidence="9">
    <location>
        <begin position="106"/>
        <end position="129"/>
    </location>
</feature>
<evidence type="ECO:0000256" key="9">
    <source>
        <dbReference type="SAM" id="Phobius"/>
    </source>
</evidence>
<dbReference type="NCBIfam" id="TIGR00879">
    <property type="entry name" value="SP"/>
    <property type="match status" value="1"/>
</dbReference>
<keyword evidence="6 9" id="KW-1133">Transmembrane helix</keyword>
<evidence type="ECO:0000256" key="7">
    <source>
        <dbReference type="ARBA" id="ARBA00023136"/>
    </source>
</evidence>
<dbReference type="SUPFAM" id="SSF103473">
    <property type="entry name" value="MFS general substrate transporter"/>
    <property type="match status" value="1"/>
</dbReference>
<dbReference type="RefSeq" id="WP_066687484.1">
    <property type="nucleotide sequence ID" value="NZ_CP117025.1"/>
</dbReference>
<dbReference type="Gene3D" id="1.20.1250.20">
    <property type="entry name" value="MFS general substrate transporter like domains"/>
    <property type="match status" value="2"/>
</dbReference>